<sequence length="74" mass="8486">MPRMMCCCIQWPYPAWAQICPPSRSSYDLPYRVCCCTSYVVRDVLISTARTHRVARKPSANLWGWGGLHDIGRP</sequence>
<evidence type="ECO:0000313" key="1">
    <source>
        <dbReference type="EMBL" id="KAK1654864.1"/>
    </source>
</evidence>
<accession>A0AAJ0A1R4</accession>
<dbReference type="AlphaFoldDB" id="A0AAJ0A1R4"/>
<name>A0AAJ0A1R4_9PEZI</name>
<protein>
    <submittedName>
        <fullName evidence="1">Uncharacterized protein</fullName>
    </submittedName>
</protein>
<keyword evidence="2" id="KW-1185">Reference proteome</keyword>
<dbReference type="RefSeq" id="XP_060450908.1">
    <property type="nucleotide sequence ID" value="XM_060589554.1"/>
</dbReference>
<evidence type="ECO:0000313" key="2">
    <source>
        <dbReference type="Proteomes" id="UP001243989"/>
    </source>
</evidence>
<reference evidence="1" key="1">
    <citation type="submission" date="2021-06" db="EMBL/GenBank/DDBJ databases">
        <title>Comparative genomics, transcriptomics and evolutionary studies reveal genomic signatures of adaptation to plant cell wall in hemibiotrophic fungi.</title>
        <authorList>
            <consortium name="DOE Joint Genome Institute"/>
            <person name="Baroncelli R."/>
            <person name="Diaz J.F."/>
            <person name="Benocci T."/>
            <person name="Peng M."/>
            <person name="Battaglia E."/>
            <person name="Haridas S."/>
            <person name="Andreopoulos W."/>
            <person name="Labutti K."/>
            <person name="Pangilinan J."/>
            <person name="Floch G.L."/>
            <person name="Makela M.R."/>
            <person name="Henrissat B."/>
            <person name="Grigoriev I.V."/>
            <person name="Crouch J.A."/>
            <person name="De Vries R.P."/>
            <person name="Sukno S.A."/>
            <person name="Thon M.R."/>
        </authorList>
    </citation>
    <scope>NUCLEOTIDE SEQUENCE</scope>
    <source>
        <strain evidence="1">CBS 102054</strain>
    </source>
</reference>
<proteinExistence type="predicted"/>
<organism evidence="1 2">
    <name type="scientific">Colletotrichum phormii</name>
    <dbReference type="NCBI Taxonomy" id="359342"/>
    <lineage>
        <taxon>Eukaryota</taxon>
        <taxon>Fungi</taxon>
        <taxon>Dikarya</taxon>
        <taxon>Ascomycota</taxon>
        <taxon>Pezizomycotina</taxon>
        <taxon>Sordariomycetes</taxon>
        <taxon>Hypocreomycetidae</taxon>
        <taxon>Glomerellales</taxon>
        <taxon>Glomerellaceae</taxon>
        <taxon>Colletotrichum</taxon>
        <taxon>Colletotrichum acutatum species complex</taxon>
    </lineage>
</organism>
<dbReference type="Proteomes" id="UP001243989">
    <property type="component" value="Unassembled WGS sequence"/>
</dbReference>
<dbReference type="EMBL" id="JAHMHQ010000002">
    <property type="protein sequence ID" value="KAK1654864.1"/>
    <property type="molecule type" value="Genomic_DNA"/>
</dbReference>
<gene>
    <name evidence="1" type="ORF">BDP81DRAFT_416694</name>
</gene>
<comment type="caution">
    <text evidence="1">The sequence shown here is derived from an EMBL/GenBank/DDBJ whole genome shotgun (WGS) entry which is preliminary data.</text>
</comment>
<dbReference type="GeneID" id="85474416"/>